<comment type="subcellular location">
    <subcellularLocation>
        <location evidence="1 18">Cytoplasm</location>
    </subcellularLocation>
</comment>
<dbReference type="SUPFAM" id="SSF53448">
    <property type="entry name" value="Nucleotide-diphospho-sugar transferases"/>
    <property type="match status" value="1"/>
</dbReference>
<feature type="binding site" evidence="18">
    <location>
        <position position="454"/>
    </location>
    <ligand>
        <name>acetyl-CoA</name>
        <dbReference type="ChEBI" id="CHEBI:57288"/>
    </ligand>
</feature>
<feature type="binding site" evidence="18">
    <location>
        <position position="72"/>
    </location>
    <ligand>
        <name>UDP-N-acetyl-alpha-D-glucosamine</name>
        <dbReference type="ChEBI" id="CHEBI:57705"/>
    </ligand>
</feature>
<evidence type="ECO:0000313" key="21">
    <source>
        <dbReference type="EMBL" id="ACM05346.1"/>
    </source>
</evidence>
<feature type="binding site" evidence="18">
    <location>
        <position position="189"/>
    </location>
    <ligand>
        <name>UDP-N-acetyl-alpha-D-glucosamine</name>
        <dbReference type="ChEBI" id="CHEBI:57705"/>
    </ligand>
</feature>
<evidence type="ECO:0000256" key="1">
    <source>
        <dbReference type="ARBA" id="ARBA00004496"/>
    </source>
</evidence>
<feature type="domain" description="MobA-like NTP transferase" evidence="20">
    <location>
        <begin position="55"/>
        <end position="179"/>
    </location>
</feature>
<keyword evidence="7 18" id="KW-0479">Metal-binding</keyword>
<organism evidence="21 22">
    <name type="scientific">Thermomicrobium roseum (strain ATCC 27502 / DSM 5159 / P-2)</name>
    <dbReference type="NCBI Taxonomy" id="309801"/>
    <lineage>
        <taxon>Bacteria</taxon>
        <taxon>Pseudomonadati</taxon>
        <taxon>Thermomicrobiota</taxon>
        <taxon>Thermomicrobia</taxon>
        <taxon>Thermomicrobiales</taxon>
        <taxon>Thermomicrobiaceae</taxon>
        <taxon>Thermomicrobium</taxon>
    </lineage>
</organism>
<dbReference type="PANTHER" id="PTHR43584">
    <property type="entry name" value="NUCLEOTIDYL TRANSFERASE"/>
    <property type="match status" value="1"/>
</dbReference>
<dbReference type="InterPro" id="IPR001451">
    <property type="entry name" value="Hexapep"/>
</dbReference>
<dbReference type="EMBL" id="CP001275">
    <property type="protein sequence ID" value="ACM05346.1"/>
    <property type="molecule type" value="Genomic_DNA"/>
</dbReference>
<feature type="binding site" evidence="18">
    <location>
        <position position="472"/>
    </location>
    <ligand>
        <name>acetyl-CoA</name>
        <dbReference type="ChEBI" id="CHEBI:57288"/>
    </ligand>
</feature>
<evidence type="ECO:0000256" key="13">
    <source>
        <dbReference type="ARBA" id="ARBA00023315"/>
    </source>
</evidence>
<dbReference type="eggNOG" id="COG1207">
    <property type="taxonomic scope" value="Bacteria"/>
</dbReference>
<evidence type="ECO:0000256" key="11">
    <source>
        <dbReference type="ARBA" id="ARBA00022984"/>
    </source>
</evidence>
<evidence type="ECO:0000256" key="2">
    <source>
        <dbReference type="ARBA" id="ARBA00007707"/>
    </source>
</evidence>
<keyword evidence="4 18" id="KW-0963">Cytoplasm</keyword>
<protein>
    <recommendedName>
        <fullName evidence="18">Bifunctional protein GlmU</fullName>
    </recommendedName>
    <domain>
        <recommendedName>
            <fullName evidence="18">UDP-N-acetylglucosamine pyrophosphorylase</fullName>
            <ecNumber evidence="18">2.7.7.23</ecNumber>
        </recommendedName>
        <alternativeName>
            <fullName evidence="18">N-acetylglucosamine-1-phosphate uridyltransferase</fullName>
        </alternativeName>
    </domain>
    <domain>
        <recommendedName>
            <fullName evidence="18">Glucosamine-1-phosphate N-acetyltransferase</fullName>
            <ecNumber evidence="18">2.3.1.157</ecNumber>
        </recommendedName>
    </domain>
</protein>
<feature type="binding site" evidence="18">
    <location>
        <position position="122"/>
    </location>
    <ligand>
        <name>UDP-N-acetyl-alpha-D-glucosamine</name>
        <dbReference type="ChEBI" id="CHEBI:57705"/>
    </ligand>
</feature>
<feature type="binding site" evidence="18">
    <location>
        <position position="277"/>
    </location>
    <ligand>
        <name>UDP-N-acetyl-alpha-D-glucosamine</name>
        <dbReference type="ChEBI" id="CHEBI:57705"/>
    </ligand>
</feature>
<comment type="pathway">
    <text evidence="18">Nucleotide-sugar biosynthesis; UDP-N-acetyl-alpha-D-glucosamine biosynthesis; N-acetyl-alpha-D-glucosamine 1-phosphate from alpha-D-glucosamine 6-phosphate (route II): step 2/2.</text>
</comment>
<evidence type="ECO:0000256" key="14">
    <source>
        <dbReference type="ARBA" id="ARBA00023316"/>
    </source>
</evidence>
<comment type="pathway">
    <text evidence="18">Bacterial outer membrane biogenesis; LPS lipid A biosynthesis.</text>
</comment>
<dbReference type="InterPro" id="IPR011004">
    <property type="entry name" value="Trimer_LpxA-like_sf"/>
</dbReference>
<dbReference type="Pfam" id="PF00132">
    <property type="entry name" value="Hexapep"/>
    <property type="match status" value="2"/>
</dbReference>
<comment type="caution">
    <text evidence="18">Lacks conserved residue(s) required for the propagation of feature annotation.</text>
</comment>
<keyword evidence="14 18" id="KW-0961">Cell wall biogenesis/degradation</keyword>
<comment type="subunit">
    <text evidence="18">Homotrimer.</text>
</comment>
<evidence type="ECO:0000256" key="6">
    <source>
        <dbReference type="ARBA" id="ARBA00022695"/>
    </source>
</evidence>
<dbReference type="CDD" id="cd03353">
    <property type="entry name" value="LbH_GlmU_C"/>
    <property type="match status" value="1"/>
</dbReference>
<feature type="binding site" evidence="18">
    <location>
        <position position="204"/>
    </location>
    <ligand>
        <name>UDP-N-acetyl-alpha-D-glucosamine</name>
        <dbReference type="ChEBI" id="CHEBI:57705"/>
    </ligand>
</feature>
<keyword evidence="6 18" id="KW-0548">Nucleotidyltransferase</keyword>
<dbReference type="InterPro" id="IPR038009">
    <property type="entry name" value="GlmU_C_LbH"/>
</dbReference>
<evidence type="ECO:0000256" key="5">
    <source>
        <dbReference type="ARBA" id="ARBA00022679"/>
    </source>
</evidence>
<feature type="region of interest" description="Disordered" evidence="19">
    <location>
        <begin position="25"/>
        <end position="47"/>
    </location>
</feature>
<evidence type="ECO:0000259" key="20">
    <source>
        <dbReference type="Pfam" id="PF12804"/>
    </source>
</evidence>
<dbReference type="GO" id="GO:0009245">
    <property type="term" value="P:lipid A biosynthetic process"/>
    <property type="evidence" value="ECO:0007669"/>
    <property type="project" value="UniProtKB-UniRule"/>
</dbReference>
<evidence type="ECO:0000256" key="17">
    <source>
        <dbReference type="ARBA" id="ARBA00049628"/>
    </source>
</evidence>
<evidence type="ECO:0000256" key="12">
    <source>
        <dbReference type="ARBA" id="ARBA00023268"/>
    </source>
</evidence>
<keyword evidence="22" id="KW-1185">Reference proteome</keyword>
<keyword evidence="9 18" id="KW-0460">Magnesium</keyword>
<dbReference type="InterPro" id="IPR029044">
    <property type="entry name" value="Nucleotide-diphossugar_trans"/>
</dbReference>
<dbReference type="EC" id="2.3.1.157" evidence="18"/>
<keyword evidence="8 18" id="KW-0677">Repeat</keyword>
<dbReference type="EC" id="2.7.7.23" evidence="18"/>
<keyword evidence="12 18" id="KW-0511">Multifunctional enzyme</keyword>
<evidence type="ECO:0000256" key="15">
    <source>
        <dbReference type="ARBA" id="ARBA00048247"/>
    </source>
</evidence>
<evidence type="ECO:0000256" key="16">
    <source>
        <dbReference type="ARBA" id="ARBA00048493"/>
    </source>
</evidence>
<feature type="binding site" evidence="18">
    <location>
        <begin position="127"/>
        <end position="128"/>
    </location>
    <ligand>
        <name>UDP-N-acetyl-alpha-D-glucosamine</name>
        <dbReference type="ChEBI" id="CHEBI:57705"/>
    </ligand>
</feature>
<gene>
    <name evidence="18" type="primary">glmU</name>
    <name evidence="21" type="ordered locus">trd_0031</name>
</gene>
<dbReference type="KEGG" id="tro:trd_0031"/>
<sequence>MKRYHRGLWSPCSRFESWPASRRHARASRSMPDRSATVDEKSDSIQTRPAESLAAVVLAGGLGTRMRSRLPKEFHPLAGRPLLRYVLDAVEALPVAQRILVTSPAKAALCSQLGADWEIALQEEPLGTGHALGCALPLLRPDIRWVLLVFGDHPLLRGEDLARLLSAALQQRPLAAVLTTLLPDPAAYGRIQRDPDGRVTGVIEAREDANHYAGPVEVVSGATIYWRAWLEDALPRLPRSPSGEYYHTALIGLAAAERSGEAVITVVAPPETALGVNDRVDLARAEAILRDRIVQAHQRAGVTIVDPATTWIEPTVEIEPDARIEPFTILAGRTRIAQGARIGPHAVVHDSVVGPDSTVVASVLESAVLGARVRVGPYSHLRPGTIVEDDVHIGNFAELKNAHVGRATRIGHVSYIGDAELGERVNIGAGTVTCNFDGVAKHRTVIEDEAFIGSDTMLVAPVQVGRGARTGAGSVVTKDVAPGTTVVGVPARPVGARRQRRTGETGA</sequence>
<dbReference type="PANTHER" id="PTHR43584:SF3">
    <property type="entry name" value="BIFUNCTIONAL PROTEIN GLMU"/>
    <property type="match status" value="1"/>
</dbReference>
<reference evidence="21 22" key="1">
    <citation type="journal article" date="2009" name="PLoS ONE">
        <title>Complete genome sequence of the aerobic CO-oxidizing thermophile Thermomicrobium roseum.</title>
        <authorList>
            <person name="Wu D."/>
            <person name="Raymond J."/>
            <person name="Wu M."/>
            <person name="Chatterji S."/>
            <person name="Ren Q."/>
            <person name="Graham J.E."/>
            <person name="Bryant D.A."/>
            <person name="Robb F."/>
            <person name="Colman A."/>
            <person name="Tallon L.J."/>
            <person name="Badger J.H."/>
            <person name="Madupu R."/>
            <person name="Ward N.L."/>
            <person name="Eisen J.A."/>
        </authorList>
    </citation>
    <scope>NUCLEOTIDE SEQUENCE [LARGE SCALE GENOMIC DNA]</scope>
    <source>
        <strain evidence="22">ATCC 27502 / DSM 5159 / P-2</strain>
    </source>
</reference>
<dbReference type="GO" id="GO:0008360">
    <property type="term" value="P:regulation of cell shape"/>
    <property type="evidence" value="ECO:0007669"/>
    <property type="project" value="UniProtKB-KW"/>
</dbReference>
<dbReference type="InterPro" id="IPR025877">
    <property type="entry name" value="MobA-like_NTP_Trfase"/>
</dbReference>
<dbReference type="GO" id="GO:0000902">
    <property type="term" value="P:cell morphogenesis"/>
    <property type="evidence" value="ECO:0007669"/>
    <property type="project" value="UniProtKB-UniRule"/>
</dbReference>
<feature type="active site" description="Proton acceptor" evidence="18">
    <location>
        <position position="412"/>
    </location>
</feature>
<proteinExistence type="inferred from homology"/>
<feature type="region of interest" description="Pyrophosphorylase" evidence="18">
    <location>
        <begin position="1"/>
        <end position="279"/>
    </location>
</feature>
<name>B9L249_THERP</name>
<dbReference type="GO" id="GO:0016020">
    <property type="term" value="C:membrane"/>
    <property type="evidence" value="ECO:0007669"/>
    <property type="project" value="GOC"/>
</dbReference>
<dbReference type="GO" id="GO:0005737">
    <property type="term" value="C:cytoplasm"/>
    <property type="evidence" value="ECO:0007669"/>
    <property type="project" value="UniProtKB-SubCell"/>
</dbReference>
<dbReference type="GO" id="GO:0000287">
    <property type="term" value="F:magnesium ion binding"/>
    <property type="evidence" value="ECO:0007669"/>
    <property type="project" value="UniProtKB-UniRule"/>
</dbReference>
<dbReference type="HAMAP" id="MF_01631">
    <property type="entry name" value="GlmU"/>
    <property type="match status" value="1"/>
</dbReference>
<comment type="similarity">
    <text evidence="2 18">In the C-terminal section; belongs to the transferase hexapeptide repeat family.</text>
</comment>
<comment type="similarity">
    <text evidence="3 18">In the N-terminal section; belongs to the N-acetylglucosamine-1-phosphate uridyltransferase family.</text>
</comment>
<comment type="function">
    <text evidence="17 18">Catalyzes the last two sequential reactions in the de novo biosynthetic pathway for UDP-N-acetylglucosamine (UDP-GlcNAc). The C-terminal domain catalyzes the transfer of acetyl group from acetyl coenzyme A to glucosamine-1-phosphate (GlcN-1-P) to produce N-acetylglucosamine-1-phosphate (GlcNAc-1-P), which is converted into UDP-GlcNAc by the transfer of uridine 5-monophosphate (from uridine 5-triphosphate), a reaction catalyzed by the N-terminal domain.</text>
</comment>
<accession>B9L249</accession>
<feature type="binding site" evidence="18">
    <location>
        <position position="429"/>
    </location>
    <ligand>
        <name>acetyl-CoA</name>
        <dbReference type="ChEBI" id="CHEBI:57288"/>
    </ligand>
</feature>
<keyword evidence="10 18" id="KW-0133">Cell shape</keyword>
<evidence type="ECO:0000256" key="3">
    <source>
        <dbReference type="ARBA" id="ARBA00007947"/>
    </source>
</evidence>
<dbReference type="GO" id="GO:0003977">
    <property type="term" value="F:UDP-N-acetylglucosamine diphosphorylase activity"/>
    <property type="evidence" value="ECO:0007669"/>
    <property type="project" value="UniProtKB-UniRule"/>
</dbReference>
<evidence type="ECO:0000256" key="4">
    <source>
        <dbReference type="ARBA" id="ARBA00022490"/>
    </source>
</evidence>
<dbReference type="InterPro" id="IPR005882">
    <property type="entry name" value="Bifunctional_GlmU"/>
</dbReference>
<feature type="binding site" evidence="18">
    <location>
        <position position="277"/>
    </location>
    <ligand>
        <name>Mg(2+)</name>
        <dbReference type="ChEBI" id="CHEBI:18420"/>
    </ligand>
</feature>
<feature type="region of interest" description="Linker" evidence="18">
    <location>
        <begin position="280"/>
        <end position="300"/>
    </location>
</feature>
<dbReference type="GO" id="GO:0006048">
    <property type="term" value="P:UDP-N-acetylglucosamine biosynthetic process"/>
    <property type="evidence" value="ECO:0007669"/>
    <property type="project" value="UniProtKB-UniPathway"/>
</dbReference>
<dbReference type="UniPathway" id="UPA00113">
    <property type="reaction ID" value="UER00532"/>
</dbReference>
<dbReference type="SUPFAM" id="SSF51161">
    <property type="entry name" value="Trimeric LpxA-like enzymes"/>
    <property type="match status" value="1"/>
</dbReference>
<evidence type="ECO:0000256" key="19">
    <source>
        <dbReference type="SAM" id="MobiDB-lite"/>
    </source>
</evidence>
<dbReference type="InterPro" id="IPR050065">
    <property type="entry name" value="GlmU-like"/>
</dbReference>
<dbReference type="Gene3D" id="3.90.550.10">
    <property type="entry name" value="Spore Coat Polysaccharide Biosynthesis Protein SpsA, Chain A"/>
    <property type="match status" value="1"/>
</dbReference>
<feature type="region of interest" description="N-acetyltransferase" evidence="18">
    <location>
        <begin position="301"/>
        <end position="507"/>
    </location>
</feature>
<dbReference type="UniPathway" id="UPA00973"/>
<dbReference type="STRING" id="309801.trd_0031"/>
<evidence type="ECO:0000256" key="10">
    <source>
        <dbReference type="ARBA" id="ARBA00022960"/>
    </source>
</evidence>
<comment type="catalytic activity">
    <reaction evidence="16 18">
        <text>N-acetyl-alpha-D-glucosamine 1-phosphate + UTP + H(+) = UDP-N-acetyl-alpha-D-glucosamine + diphosphate</text>
        <dbReference type="Rhea" id="RHEA:13509"/>
        <dbReference type="ChEBI" id="CHEBI:15378"/>
        <dbReference type="ChEBI" id="CHEBI:33019"/>
        <dbReference type="ChEBI" id="CHEBI:46398"/>
        <dbReference type="ChEBI" id="CHEBI:57705"/>
        <dbReference type="ChEBI" id="CHEBI:57776"/>
        <dbReference type="EC" id="2.7.7.23"/>
    </reaction>
</comment>
<evidence type="ECO:0000256" key="18">
    <source>
        <dbReference type="HAMAP-Rule" id="MF_01631"/>
    </source>
</evidence>
<feature type="binding site" evidence="18">
    <location>
        <position position="382"/>
    </location>
    <ligand>
        <name>UDP-N-acetyl-alpha-D-glucosamine</name>
        <dbReference type="ChEBI" id="CHEBI:57705"/>
    </ligand>
</feature>
<comment type="catalytic activity">
    <reaction evidence="15 18">
        <text>alpha-D-glucosamine 1-phosphate + acetyl-CoA = N-acetyl-alpha-D-glucosamine 1-phosphate + CoA + H(+)</text>
        <dbReference type="Rhea" id="RHEA:13725"/>
        <dbReference type="ChEBI" id="CHEBI:15378"/>
        <dbReference type="ChEBI" id="CHEBI:57287"/>
        <dbReference type="ChEBI" id="CHEBI:57288"/>
        <dbReference type="ChEBI" id="CHEBI:57776"/>
        <dbReference type="ChEBI" id="CHEBI:58516"/>
        <dbReference type="EC" id="2.3.1.157"/>
    </reaction>
</comment>
<feature type="binding site" evidence="18">
    <location>
        <position position="415"/>
    </location>
    <ligand>
        <name>UDP-N-acetyl-alpha-D-glucosamine</name>
        <dbReference type="ChEBI" id="CHEBI:57705"/>
    </ligand>
</feature>
<dbReference type="GO" id="GO:0071555">
    <property type="term" value="P:cell wall organization"/>
    <property type="evidence" value="ECO:0007669"/>
    <property type="project" value="UniProtKB-KW"/>
</dbReference>
<dbReference type="Proteomes" id="UP000000447">
    <property type="component" value="Chromosome"/>
</dbReference>
<dbReference type="HOGENOM" id="CLU_029499_15_2_0"/>
<evidence type="ECO:0000256" key="9">
    <source>
        <dbReference type="ARBA" id="ARBA00022842"/>
    </source>
</evidence>
<evidence type="ECO:0000256" key="7">
    <source>
        <dbReference type="ARBA" id="ARBA00022723"/>
    </source>
</evidence>
<keyword evidence="13 18" id="KW-0012">Acyltransferase</keyword>
<evidence type="ECO:0000313" key="22">
    <source>
        <dbReference type="Proteomes" id="UP000000447"/>
    </source>
</evidence>
<dbReference type="GO" id="GO:0009252">
    <property type="term" value="P:peptidoglycan biosynthetic process"/>
    <property type="evidence" value="ECO:0007669"/>
    <property type="project" value="UniProtKB-UniRule"/>
</dbReference>
<keyword evidence="5 18" id="KW-0808">Transferase</keyword>
<dbReference type="GO" id="GO:0019134">
    <property type="term" value="F:glucosamine-1-phosphate N-acetyltransferase activity"/>
    <property type="evidence" value="ECO:0007669"/>
    <property type="project" value="UniProtKB-UniRule"/>
</dbReference>
<feature type="binding site" evidence="18">
    <location>
        <position position="152"/>
    </location>
    <ligand>
        <name>Mg(2+)</name>
        <dbReference type="ChEBI" id="CHEBI:18420"/>
    </ligand>
</feature>
<dbReference type="Pfam" id="PF12804">
    <property type="entry name" value="NTP_transf_3"/>
    <property type="match status" value="1"/>
</dbReference>
<dbReference type="NCBIfam" id="TIGR01173">
    <property type="entry name" value="glmU"/>
    <property type="match status" value="1"/>
</dbReference>
<evidence type="ECO:0000256" key="8">
    <source>
        <dbReference type="ARBA" id="ARBA00022737"/>
    </source>
</evidence>
<keyword evidence="11 18" id="KW-0573">Peptidoglycan synthesis</keyword>
<dbReference type="Gene3D" id="2.160.10.10">
    <property type="entry name" value="Hexapeptide repeat proteins"/>
    <property type="match status" value="1"/>
</dbReference>
<dbReference type="AlphaFoldDB" id="B9L249"/>
<comment type="pathway">
    <text evidence="18">Nucleotide-sugar biosynthesis; UDP-N-acetyl-alpha-D-glucosamine biosynthesis; UDP-N-acetyl-alpha-D-glucosamine from N-acetyl-alpha-D-glucosamine 1-phosphate: step 1/1.</text>
</comment>
<feature type="binding site" evidence="18">
    <location>
        <position position="426"/>
    </location>
    <ligand>
        <name>UDP-N-acetyl-alpha-D-glucosamine</name>
        <dbReference type="ChEBI" id="CHEBI:57705"/>
    </ligand>
</feature>
<feature type="binding site" evidence="18">
    <location>
        <position position="400"/>
    </location>
    <ligand>
        <name>UDP-N-acetyl-alpha-D-glucosamine</name>
        <dbReference type="ChEBI" id="CHEBI:57705"/>
    </ligand>
</feature>
<comment type="cofactor">
    <cofactor evidence="18">
        <name>Mg(2+)</name>
        <dbReference type="ChEBI" id="CHEBI:18420"/>
    </cofactor>
    <text evidence="18">Binds 1 Mg(2+) ion per subunit.</text>
</comment>